<reference evidence="11 12" key="1">
    <citation type="journal article" date="2021" name="Sci. Rep.">
        <title>The genome of the diatom Chaetoceros tenuissimus carries an ancient integrated fragment of an extant virus.</title>
        <authorList>
            <person name="Hongo Y."/>
            <person name="Kimura K."/>
            <person name="Takaki Y."/>
            <person name="Yoshida Y."/>
            <person name="Baba S."/>
            <person name="Kobayashi G."/>
            <person name="Nagasaki K."/>
            <person name="Hano T."/>
            <person name="Tomaru Y."/>
        </authorList>
    </citation>
    <scope>NUCLEOTIDE SEQUENCE [LARGE SCALE GENOMIC DNA]</scope>
    <source>
        <strain evidence="11 12">NIES-3715</strain>
    </source>
</reference>
<evidence type="ECO:0000256" key="2">
    <source>
        <dbReference type="ARBA" id="ARBA00004687"/>
    </source>
</evidence>
<organism evidence="11 12">
    <name type="scientific">Chaetoceros tenuissimus</name>
    <dbReference type="NCBI Taxonomy" id="426638"/>
    <lineage>
        <taxon>Eukaryota</taxon>
        <taxon>Sar</taxon>
        <taxon>Stramenopiles</taxon>
        <taxon>Ochrophyta</taxon>
        <taxon>Bacillariophyta</taxon>
        <taxon>Coscinodiscophyceae</taxon>
        <taxon>Chaetocerotophycidae</taxon>
        <taxon>Chaetocerotales</taxon>
        <taxon>Chaetocerotaceae</taxon>
        <taxon>Chaetoceros</taxon>
    </lineage>
</organism>
<dbReference type="Pfam" id="PF10510">
    <property type="entry name" value="PIG-S"/>
    <property type="match status" value="1"/>
</dbReference>
<evidence type="ECO:0000256" key="10">
    <source>
        <dbReference type="SAM" id="Phobius"/>
    </source>
</evidence>
<evidence type="ECO:0000256" key="8">
    <source>
        <dbReference type="ARBA" id="ARBA00023136"/>
    </source>
</evidence>
<evidence type="ECO:0000256" key="6">
    <source>
        <dbReference type="ARBA" id="ARBA00022824"/>
    </source>
</evidence>
<comment type="caution">
    <text evidence="11">The sequence shown here is derived from an EMBL/GenBank/DDBJ whole genome shotgun (WGS) entry which is preliminary data.</text>
</comment>
<keyword evidence="4" id="KW-0337">GPI-anchor biosynthesis</keyword>
<comment type="pathway">
    <text evidence="2">Glycolipid biosynthesis; glycosylphosphatidylinositol-anchor biosynthesis.</text>
</comment>
<dbReference type="InterPro" id="IPR019540">
    <property type="entry name" value="PtdIno-glycan_biosynth_class_S"/>
</dbReference>
<evidence type="ECO:0000256" key="5">
    <source>
        <dbReference type="ARBA" id="ARBA00022692"/>
    </source>
</evidence>
<protein>
    <submittedName>
        <fullName evidence="11">Uncharacterized protein</fullName>
    </submittedName>
</protein>
<evidence type="ECO:0000313" key="12">
    <source>
        <dbReference type="Proteomes" id="UP001054902"/>
    </source>
</evidence>
<sequence>MNSQQTFDTLQEIKSFTRQPKRQHLYLRFLGKNGKHLSEDFKQSSLMALLRGLEGYNTFKLHNVEHVLDLQADCTAPWDTIEQEGYTLFIAIDCPTTLLKIQENGNMFVQFQKDENIFKLFEKDIAEQVANLYPIIEVPTSKQQIMWSVVDPDPNSHTLPALSHLEHIQSVLHQELEYSIRPMLDAFHIHGCDIYTKSPILYPYYGKDVSDRMKKNEYTDESVDYTLSTVHVKESLLYGDLKHVVQNVQFDTENEHENVIHLVIYVPNGSQTPSYLTLDGSWSRAFAIPDRNTAFVLVNIPNSKMVYKEFQGENSTHIPSEQDVQEHMEQVYQHEISRAVAYLGTFLRTHYGLSAIQPHRQEYENDSLRIEHEQTLVGVTTWELNAVRRNQFDKMTRDILETLENIVTLVQVRSRLSISQEFAEMYEHCLYHLVHAISLKEDGDDAEATRIINIAMEYMQKLKTDEDTFELPYTAPDQYFAIFGSLLLPLLVPIIKNFMIELKDYKRKAIAKKLSQTIR</sequence>
<keyword evidence="9" id="KW-0325">Glycoprotein</keyword>
<comment type="similarity">
    <text evidence="3">Belongs to the PIGS family.</text>
</comment>
<proteinExistence type="inferred from homology"/>
<dbReference type="GO" id="GO:0042765">
    <property type="term" value="C:GPI-anchor transamidase complex"/>
    <property type="evidence" value="ECO:0007669"/>
    <property type="project" value="InterPro"/>
</dbReference>
<gene>
    <name evidence="11" type="ORF">CTEN210_17976</name>
</gene>
<evidence type="ECO:0000256" key="7">
    <source>
        <dbReference type="ARBA" id="ARBA00022989"/>
    </source>
</evidence>
<dbReference type="GO" id="GO:0016255">
    <property type="term" value="P:attachment of GPI anchor to protein"/>
    <property type="evidence" value="ECO:0007669"/>
    <property type="project" value="InterPro"/>
</dbReference>
<comment type="subcellular location">
    <subcellularLocation>
        <location evidence="1">Endoplasmic reticulum membrane</location>
        <topology evidence="1">Multi-pass membrane protein</topology>
    </subcellularLocation>
</comment>
<dbReference type="Proteomes" id="UP001054902">
    <property type="component" value="Unassembled WGS sequence"/>
</dbReference>
<evidence type="ECO:0000256" key="1">
    <source>
        <dbReference type="ARBA" id="ARBA00004477"/>
    </source>
</evidence>
<evidence type="ECO:0000256" key="3">
    <source>
        <dbReference type="ARBA" id="ARBA00005316"/>
    </source>
</evidence>
<keyword evidence="12" id="KW-1185">Reference proteome</keyword>
<accession>A0AAD3DDQ1</accession>
<dbReference type="GO" id="GO:0006506">
    <property type="term" value="P:GPI anchor biosynthetic process"/>
    <property type="evidence" value="ECO:0007669"/>
    <property type="project" value="UniProtKB-KW"/>
</dbReference>
<dbReference type="PANTHER" id="PTHR21072:SF13">
    <property type="entry name" value="GPI TRANSAMIDASE COMPONENT PIG-S"/>
    <property type="match status" value="1"/>
</dbReference>
<keyword evidence="5 10" id="KW-0812">Transmembrane</keyword>
<evidence type="ECO:0000313" key="11">
    <source>
        <dbReference type="EMBL" id="GFH61500.1"/>
    </source>
</evidence>
<dbReference type="PANTHER" id="PTHR21072">
    <property type="entry name" value="GPI TRANSAMIDASE COMPONENT PIG-S"/>
    <property type="match status" value="1"/>
</dbReference>
<dbReference type="EMBL" id="BLLK01000074">
    <property type="protein sequence ID" value="GFH61500.1"/>
    <property type="molecule type" value="Genomic_DNA"/>
</dbReference>
<keyword evidence="8 10" id="KW-0472">Membrane</keyword>
<keyword evidence="7 10" id="KW-1133">Transmembrane helix</keyword>
<keyword evidence="6" id="KW-0256">Endoplasmic reticulum</keyword>
<feature type="transmembrane region" description="Helical" evidence="10">
    <location>
        <begin position="479"/>
        <end position="499"/>
    </location>
</feature>
<dbReference type="AlphaFoldDB" id="A0AAD3DDQ1"/>
<evidence type="ECO:0000256" key="9">
    <source>
        <dbReference type="ARBA" id="ARBA00023180"/>
    </source>
</evidence>
<evidence type="ECO:0000256" key="4">
    <source>
        <dbReference type="ARBA" id="ARBA00022502"/>
    </source>
</evidence>
<name>A0AAD3DDQ1_9STRA</name>